<proteinExistence type="predicted"/>
<dbReference type="Proteomes" id="UP000824124">
    <property type="component" value="Unassembled WGS sequence"/>
</dbReference>
<dbReference type="InterPro" id="IPR013078">
    <property type="entry name" value="His_Pase_superF_clade-1"/>
</dbReference>
<dbReference type="InterPro" id="IPR050275">
    <property type="entry name" value="PGM_Phosphatase"/>
</dbReference>
<dbReference type="PANTHER" id="PTHR48100">
    <property type="entry name" value="BROAD-SPECIFICITY PHOSPHATASE YOR283W-RELATED"/>
    <property type="match status" value="1"/>
</dbReference>
<dbReference type="InterPro" id="IPR029033">
    <property type="entry name" value="His_PPase_superfam"/>
</dbReference>
<dbReference type="AlphaFoldDB" id="A0A9D1HK12"/>
<sequence>MTELLLIRHGQTAGNLRREYIGQTDEPLCPAGVGALREHLAGKRYPEADMVFVSPLLRCRQTAAIIYPQLSPLVIDDFRECDFGAFEHKNYQDLSGSVAYQEWVASGGELPFPGGESRAEFAARCIRGFEQVAELILYQHINRAALVVHGGTIMALLASYTGRGYYDFMTENGGGWRVWLDRELWRQKRLPEPERLF</sequence>
<keyword evidence="2" id="KW-0413">Isomerase</keyword>
<dbReference type="EMBL" id="DVMH01000004">
    <property type="protein sequence ID" value="HIU09761.1"/>
    <property type="molecule type" value="Genomic_DNA"/>
</dbReference>
<evidence type="ECO:0000313" key="4">
    <source>
        <dbReference type="Proteomes" id="UP000824124"/>
    </source>
</evidence>
<protein>
    <submittedName>
        <fullName evidence="3">Histidine phosphatase family protein</fullName>
    </submittedName>
</protein>
<reference evidence="3" key="1">
    <citation type="submission" date="2020-10" db="EMBL/GenBank/DDBJ databases">
        <authorList>
            <person name="Gilroy R."/>
        </authorList>
    </citation>
    <scope>NUCLEOTIDE SEQUENCE</scope>
    <source>
        <strain evidence="3">2830</strain>
    </source>
</reference>
<reference evidence="3" key="2">
    <citation type="journal article" date="2021" name="PeerJ">
        <title>Extensive microbial diversity within the chicken gut microbiome revealed by metagenomics and culture.</title>
        <authorList>
            <person name="Gilroy R."/>
            <person name="Ravi A."/>
            <person name="Getino M."/>
            <person name="Pursley I."/>
            <person name="Horton D.L."/>
            <person name="Alikhan N.F."/>
            <person name="Baker D."/>
            <person name="Gharbi K."/>
            <person name="Hall N."/>
            <person name="Watson M."/>
            <person name="Adriaenssens E.M."/>
            <person name="Foster-Nyarko E."/>
            <person name="Jarju S."/>
            <person name="Secka A."/>
            <person name="Antonio M."/>
            <person name="Oren A."/>
            <person name="Chaudhuri R.R."/>
            <person name="La Ragione R."/>
            <person name="Hildebrand F."/>
            <person name="Pallen M.J."/>
        </authorList>
    </citation>
    <scope>NUCLEOTIDE SEQUENCE</scope>
    <source>
        <strain evidence="3">2830</strain>
    </source>
</reference>
<dbReference type="Pfam" id="PF00300">
    <property type="entry name" value="His_Phos_1"/>
    <property type="match status" value="1"/>
</dbReference>
<dbReference type="PROSITE" id="PS00175">
    <property type="entry name" value="PG_MUTASE"/>
    <property type="match status" value="1"/>
</dbReference>
<name>A0A9D1HK12_9FIRM</name>
<comment type="caution">
    <text evidence="3">The sequence shown here is derived from an EMBL/GenBank/DDBJ whole genome shotgun (WGS) entry which is preliminary data.</text>
</comment>
<evidence type="ECO:0000256" key="2">
    <source>
        <dbReference type="ARBA" id="ARBA00023235"/>
    </source>
</evidence>
<organism evidence="3 4">
    <name type="scientific">Candidatus Avidehalobacter gallistercoris</name>
    <dbReference type="NCBI Taxonomy" id="2840694"/>
    <lineage>
        <taxon>Bacteria</taxon>
        <taxon>Bacillati</taxon>
        <taxon>Bacillota</taxon>
        <taxon>Clostridia</taxon>
        <taxon>Eubacteriales</taxon>
        <taxon>Peptococcaceae</taxon>
        <taxon>Peptococcaceae incertae sedis</taxon>
        <taxon>Candidatus Avidehalobacter</taxon>
    </lineage>
</organism>
<dbReference type="GO" id="GO:0016791">
    <property type="term" value="F:phosphatase activity"/>
    <property type="evidence" value="ECO:0007669"/>
    <property type="project" value="TreeGrafter"/>
</dbReference>
<dbReference type="InterPro" id="IPR001345">
    <property type="entry name" value="PG/BPGM_mutase_AS"/>
</dbReference>
<evidence type="ECO:0000256" key="1">
    <source>
        <dbReference type="ARBA" id="ARBA00023152"/>
    </source>
</evidence>
<dbReference type="SMART" id="SM00855">
    <property type="entry name" value="PGAM"/>
    <property type="match status" value="1"/>
</dbReference>
<dbReference type="GO" id="GO:0005737">
    <property type="term" value="C:cytoplasm"/>
    <property type="evidence" value="ECO:0007669"/>
    <property type="project" value="TreeGrafter"/>
</dbReference>
<dbReference type="SUPFAM" id="SSF53254">
    <property type="entry name" value="Phosphoglycerate mutase-like"/>
    <property type="match status" value="1"/>
</dbReference>
<gene>
    <name evidence="3" type="ORF">IAB00_00680</name>
</gene>
<dbReference type="CDD" id="cd07067">
    <property type="entry name" value="HP_PGM_like"/>
    <property type="match status" value="1"/>
</dbReference>
<dbReference type="Gene3D" id="3.40.50.1240">
    <property type="entry name" value="Phosphoglycerate mutase-like"/>
    <property type="match status" value="1"/>
</dbReference>
<keyword evidence="1" id="KW-0324">Glycolysis</keyword>
<accession>A0A9D1HK12</accession>
<dbReference type="PANTHER" id="PTHR48100:SF1">
    <property type="entry name" value="HISTIDINE PHOSPHATASE FAMILY PROTEIN-RELATED"/>
    <property type="match status" value="1"/>
</dbReference>
<evidence type="ECO:0000313" key="3">
    <source>
        <dbReference type="EMBL" id="HIU09761.1"/>
    </source>
</evidence>